<protein>
    <submittedName>
        <fullName evidence="3">Uncharacterized protein</fullName>
    </submittedName>
</protein>
<feature type="compositionally biased region" description="Pro residues" evidence="2">
    <location>
        <begin position="318"/>
        <end position="329"/>
    </location>
</feature>
<evidence type="ECO:0000313" key="4">
    <source>
        <dbReference type="Proteomes" id="UP001305779"/>
    </source>
</evidence>
<reference evidence="3 4" key="1">
    <citation type="journal article" date="2023" name="G3 (Bethesda)">
        <title>A chromosome-level genome assembly of Zasmidium syzygii isolated from banana leaves.</title>
        <authorList>
            <person name="van Westerhoven A.C."/>
            <person name="Mehrabi R."/>
            <person name="Talebi R."/>
            <person name="Steentjes M.B.F."/>
            <person name="Corcolon B."/>
            <person name="Chong P.A."/>
            <person name="Kema G.H.J."/>
            <person name="Seidl M.F."/>
        </authorList>
    </citation>
    <scope>NUCLEOTIDE SEQUENCE [LARGE SCALE GENOMIC DNA]</scope>
    <source>
        <strain evidence="3 4">P124</strain>
    </source>
</reference>
<feature type="compositionally biased region" description="Polar residues" evidence="2">
    <location>
        <begin position="300"/>
        <end position="316"/>
    </location>
</feature>
<sequence length="502" mass="55938">MPAYSIQKDPAWVQKPAPGSSAPLESVFSDDATTFDARVLDHPDMPAIPPLRIQKSYHPSYHAHPEQTITDNGPQVRQSRLPIFKQVRSMLQKPPTSKTSGNKVKYDEFSGDMSDSGKAPHVQPSTYKSPYEGAFEVVRDRRSPTRLQKNPPKSARSTSPVSVVRNEDEPMSPVESQWEDMPPSPISPVSEVSPDYYQIPLGQSPTPVNGCSLPETPSHQKSVTRKSVPSRQSISPQNLPPSQDSNIGDIQGHTYRDPKSHFSWTTYAGSVAPTRPSFETGGYPTSRHSKQPSGEAPLQSRFSWSTVNTNMTNQIRPDSPPPSPPPPVPSKFKTLPVQSILSRHRPIQRADREVWTPPARKTSLQDPATYTPLSARSKLSLTPHYLDTTPTADGKKHLPPPPDILTPVSPMSHLETLIASEQNKLLQRKNILKAIEELEKKEKASPLEVSFAELREAKKKLEEYRKTLAEVQLEEREIGIAISRARRKEGEEEGLWVRRVTG</sequence>
<feature type="compositionally biased region" description="Polar residues" evidence="2">
    <location>
        <begin position="201"/>
        <end position="248"/>
    </location>
</feature>
<feature type="coiled-coil region" evidence="1">
    <location>
        <begin position="421"/>
        <end position="477"/>
    </location>
</feature>
<feature type="region of interest" description="Disordered" evidence="2">
    <location>
        <begin position="1"/>
        <end position="26"/>
    </location>
</feature>
<feature type="compositionally biased region" description="Polar residues" evidence="2">
    <location>
        <begin position="362"/>
        <end position="380"/>
    </location>
</feature>
<gene>
    <name evidence="3" type="ORF">PRZ48_013232</name>
</gene>
<keyword evidence="1" id="KW-0175">Coiled coil</keyword>
<evidence type="ECO:0000256" key="1">
    <source>
        <dbReference type="SAM" id="Coils"/>
    </source>
</evidence>
<evidence type="ECO:0000313" key="3">
    <source>
        <dbReference type="EMBL" id="KAK4495964.1"/>
    </source>
</evidence>
<dbReference type="EMBL" id="JAXOVC010000011">
    <property type="protein sequence ID" value="KAK4495964.1"/>
    <property type="molecule type" value="Genomic_DNA"/>
</dbReference>
<accession>A0ABR0E3H3</accession>
<dbReference type="Proteomes" id="UP001305779">
    <property type="component" value="Unassembled WGS sequence"/>
</dbReference>
<keyword evidence="4" id="KW-1185">Reference proteome</keyword>
<name>A0ABR0E3H3_ZASCE</name>
<comment type="caution">
    <text evidence="3">The sequence shown here is derived from an EMBL/GenBank/DDBJ whole genome shotgun (WGS) entry which is preliminary data.</text>
</comment>
<proteinExistence type="predicted"/>
<feature type="region of interest" description="Disordered" evidence="2">
    <location>
        <begin position="87"/>
        <end position="406"/>
    </location>
</feature>
<evidence type="ECO:0000256" key="2">
    <source>
        <dbReference type="SAM" id="MobiDB-lite"/>
    </source>
</evidence>
<organism evidence="3 4">
    <name type="scientific">Zasmidium cellare</name>
    <name type="common">Wine cellar mold</name>
    <name type="synonym">Racodium cellare</name>
    <dbReference type="NCBI Taxonomy" id="395010"/>
    <lineage>
        <taxon>Eukaryota</taxon>
        <taxon>Fungi</taxon>
        <taxon>Dikarya</taxon>
        <taxon>Ascomycota</taxon>
        <taxon>Pezizomycotina</taxon>
        <taxon>Dothideomycetes</taxon>
        <taxon>Dothideomycetidae</taxon>
        <taxon>Mycosphaerellales</taxon>
        <taxon>Mycosphaerellaceae</taxon>
        <taxon>Zasmidium</taxon>
    </lineage>
</organism>